<sequence>MAQVTSASRAGRIREEEWERHRGYIQFLYLDLKLDLQKVMEMLKSKHGFCATDKQYKRQFAKWDLRKNITSKEMNALLNDQTASHIVRGSPVPLHKINRYARRHGLKPATRHCSPSLNPNAIASAPGAESSGPKFFQRLHCQKELVVELEKPSPSQRRLSAFAKVQAFSHQRLIIACKFLDAIQHRKIPVSEGPLLSLDSFLDRRVILFTALKFAKQYLEGWQEYDWTTDYSLDLLLEPEFSDKVATLERKLGNLNTIDKNFDPDEPSVPEYFSTCFDYSGYVIVTSTPREL</sequence>
<dbReference type="RefSeq" id="XP_013270371.1">
    <property type="nucleotide sequence ID" value="XM_013414917.1"/>
</dbReference>
<dbReference type="EMBL" id="KN847479">
    <property type="protein sequence ID" value="KIX03235.1"/>
    <property type="molecule type" value="Genomic_DNA"/>
</dbReference>
<dbReference type="VEuPathDB" id="FungiDB:Z518_06787"/>
<evidence type="ECO:0000259" key="1">
    <source>
        <dbReference type="Pfam" id="PF14420"/>
    </source>
</evidence>
<protein>
    <recommendedName>
        <fullName evidence="1">Clr5 domain-containing protein</fullName>
    </recommendedName>
</protein>
<dbReference type="AlphaFoldDB" id="A0A0D2J2Q7"/>
<dbReference type="OrthoDB" id="539213at2759"/>
<evidence type="ECO:0000313" key="2">
    <source>
        <dbReference type="EMBL" id="KIX03235.1"/>
    </source>
</evidence>
<organism evidence="2 3">
    <name type="scientific">Rhinocladiella mackenziei CBS 650.93</name>
    <dbReference type="NCBI Taxonomy" id="1442369"/>
    <lineage>
        <taxon>Eukaryota</taxon>
        <taxon>Fungi</taxon>
        <taxon>Dikarya</taxon>
        <taxon>Ascomycota</taxon>
        <taxon>Pezizomycotina</taxon>
        <taxon>Eurotiomycetes</taxon>
        <taxon>Chaetothyriomycetidae</taxon>
        <taxon>Chaetothyriales</taxon>
        <taxon>Herpotrichiellaceae</taxon>
        <taxon>Rhinocladiella</taxon>
    </lineage>
</organism>
<dbReference type="Pfam" id="PF14420">
    <property type="entry name" value="Clr5"/>
    <property type="match status" value="1"/>
</dbReference>
<dbReference type="PANTHER" id="PTHR38788">
    <property type="entry name" value="CLR5 DOMAIN-CONTAINING PROTEIN"/>
    <property type="match status" value="1"/>
</dbReference>
<gene>
    <name evidence="2" type="ORF">Z518_06787</name>
</gene>
<keyword evidence="3" id="KW-1185">Reference proteome</keyword>
<name>A0A0D2J2Q7_9EURO</name>
<dbReference type="STRING" id="1442369.A0A0D2J2Q7"/>
<dbReference type="InterPro" id="IPR025676">
    <property type="entry name" value="Clr5_dom"/>
</dbReference>
<dbReference type="HOGENOM" id="CLU_953596_0_0_1"/>
<dbReference type="GeneID" id="25294858"/>
<accession>A0A0D2J2Q7</accession>
<evidence type="ECO:0000313" key="3">
    <source>
        <dbReference type="Proteomes" id="UP000053617"/>
    </source>
</evidence>
<dbReference type="PANTHER" id="PTHR38788:SF3">
    <property type="entry name" value="CLR5 DOMAIN-CONTAINING PROTEIN"/>
    <property type="match status" value="1"/>
</dbReference>
<dbReference type="Proteomes" id="UP000053617">
    <property type="component" value="Unassembled WGS sequence"/>
</dbReference>
<feature type="domain" description="Clr5" evidence="1">
    <location>
        <begin position="15"/>
        <end position="67"/>
    </location>
</feature>
<proteinExistence type="predicted"/>
<reference evidence="2 3" key="1">
    <citation type="submission" date="2015-01" db="EMBL/GenBank/DDBJ databases">
        <title>The Genome Sequence of Rhinocladiella mackenzie CBS 650.93.</title>
        <authorList>
            <consortium name="The Broad Institute Genomics Platform"/>
            <person name="Cuomo C."/>
            <person name="de Hoog S."/>
            <person name="Gorbushina A."/>
            <person name="Stielow B."/>
            <person name="Teixiera M."/>
            <person name="Abouelleil A."/>
            <person name="Chapman S.B."/>
            <person name="Priest M."/>
            <person name="Young S.K."/>
            <person name="Wortman J."/>
            <person name="Nusbaum C."/>
            <person name="Birren B."/>
        </authorList>
    </citation>
    <scope>NUCLEOTIDE SEQUENCE [LARGE SCALE GENOMIC DNA]</scope>
    <source>
        <strain evidence="2 3">CBS 650.93</strain>
    </source>
</reference>